<dbReference type="InterPro" id="IPR036291">
    <property type="entry name" value="NAD(P)-bd_dom_sf"/>
</dbReference>
<dbReference type="Pfam" id="PF02801">
    <property type="entry name" value="Ketoacyl-synt_C"/>
    <property type="match status" value="1"/>
</dbReference>
<dbReference type="Gene3D" id="3.20.20.70">
    <property type="entry name" value="Aldolase class I"/>
    <property type="match status" value="2"/>
</dbReference>
<keyword evidence="2" id="KW-0597">Phosphoprotein</keyword>
<dbReference type="Pfam" id="PF00550">
    <property type="entry name" value="PP-binding"/>
    <property type="match status" value="1"/>
</dbReference>
<dbReference type="Pfam" id="PF03060">
    <property type="entry name" value="NMO"/>
    <property type="match status" value="1"/>
</dbReference>
<proteinExistence type="predicted"/>
<comment type="caution">
    <text evidence="6">The sequence shown here is derived from an EMBL/GenBank/DDBJ whole genome shotgun (WGS) entry which is preliminary data.</text>
</comment>
<dbReference type="InterPro" id="IPR057326">
    <property type="entry name" value="KR_dom"/>
</dbReference>
<dbReference type="InterPro" id="IPR016036">
    <property type="entry name" value="Malonyl_transacylase_ACP-bd"/>
</dbReference>
<dbReference type="InterPro" id="IPR016035">
    <property type="entry name" value="Acyl_Trfase/lysoPLipase"/>
</dbReference>
<dbReference type="SUPFAM" id="SSF51735">
    <property type="entry name" value="NAD(P)-binding Rossmann-fold domains"/>
    <property type="match status" value="1"/>
</dbReference>
<dbReference type="InterPro" id="IPR018201">
    <property type="entry name" value="Ketoacyl_synth_AS"/>
</dbReference>
<sequence>MNSHKIIAITPFEYPCSDFLIALLETTAFPILHLGYNKKIAEEAISSIIRKTTKPFGVCMTKNGVIDLSLPEQVTLVISDTMTAIDNYENKKVFIQANSAQEGIEIAKKKAVDGLIIKGNESGGFVGDTSAFIMFQQLINTIEKPIWIQGGIGMHTAPAFILSGARGVVLDSQLALFSKGRLSDETKKILEKPDGITTKIIEGNRVLVRPDSPAISSGSIRSYLGALNHKEGYISLGQDASFAKGFKERFRSLKKMIFGLEEAIHAHIKQVKSESVLKEGNPLAKDLAIRFPIAQGPMTRVSDTPEFANSVATAGGVPFIALSLVKGEKAKTMISETKELLGNKTWGVGILGFAPAEVREEQLSYIKEAKPPVVLIAGGRPSQAKPLEAIGIKTFLHVPSTSLLDMYLKEGARGFVFEGRECGGHVGPLSSLVLWERQVERLLQEDNLEDIRILFAGGIHDARSAAMVSTIAAPLAFKGAKIGVLMGTSYLFTQEAVESGAILPQFQHQAIEKSETTLLETAPGHETRCLKTPYVDFFTREKRNYISKGTDKKEIWAELEQLNVGRLRIASKGIERKGSILEKVSDAEQLQTGMYMIGDVAALRDKVTTMDQLHKEITEGSIEMIHKASVPAYPQRHKKSLDVAIVGMSCVFPEAKNLDEYWTNIVTGKNCVTEVPDDRWNKDIYYNNDSVACDKSDSKWGGFIPEIDFDPMEFGIPPQSLASIDASQLLSLLVAKRALEDAGYSDHTTERENVSVIFGAEGGNDLATSYGFRAFYPQVFGTLPPELDEALPKFTEDSFPGILANVISGRITNRLDLGGRNYTVDAACASSLAALELACQELVLEKSDMVLAGGTDLHNGINDYLMFSNTHALSKKGRCKTFDKEADGIALGEGVAVVVLKRLEDAERDNDRIYAVIKGVGGASDGKSLGLTAPRKTGQLRALERAYEQAGVSPGEITLIEAHGTGTVVGDKTEISALDTLMVQAGALKNQVQLGSVKTQIGHTKCAAGLAGLIKTALALYHGIKPPTIQLENPNPFYNKTTSPFSFNITAGLWNDEKKYAGVSAFGFGGTNFHTVLEASRKEISPKSVLEVWPSELLVFRGTTYEEAMIVLKKTVAILSVNETLKLRDIAYSLFRYNEAPIQVTVVASTPLDALQKMEKTLVSEKVSGVYRTHPQKGKVAFMFPGQGSQRVNMAKALFVSLPSMRKIIEQHQELEQLVFPATVFDTDSKKAQKEAIKSTEVAQPLLGIVDMAIASFLKQLGIVPDMVAGHSYGELPALCFAGAIKQETLVPLSIHRAQAILDAIEEDPGTMLSVSIAKERLEEIIATEEGVTLANNNAPTQQIVAGTTAAITKLEKKLKDHKIACRRIEVACAFHSPLIKKAKENYLRYLKTIDIEVPKYQVWSNTTATHYPTSKEAIKERLADHLIQPVKFQEEVQQMYDDNARIFIEVGPGNVLTSLVKSCLGNEVIAIDTEHRNQEGIPYLLHAIAQYIATGKTILYEKLFEGRKKALIDLDQPEHYKKPKTTWLVNGHYTRPLYGEMPKHGAFPITSAIQLHNAKQTTMYTPDITQREALIHEYLSNVKSMVDAQRDVILGYLGQPVPGHYEGSKEVMHTIEALKRTPQNGQVHSNETPVKEVQREIDVKTVLLSIVADKTGYPEEMLGMEMDLEADLSIDSIKRMEIIGALKETLGGLQVAGKTEEELIEELAAIKTLKGLINWLQEHNQKSKETTDITVAATEMPKKKNVQEILIAVVSDKTGYPEEMLGMEMDLEADLSIDSIKRMEIIGELRTALGGFEVKGKTEEELIEELTAIKTIQGLITWISNNDISDTSTDHIMEEQASVTKENILTRQKITLTRQAGAPKEKRILEGKKIAITDEGSSLVQTIKKQLEDKGMLVTIVSENEELHTYDGLILLDILTSPKRPKITDFVSQVQQLDAKKAIWVYAVSDLKSYLETSKDLKMLRNFQGYAGFLKSLDKEWEQVQCKTINLETQLSEERIAEILIDELVLVDDHAEVFYDDTERKTFELVRETLTNQSTPEMTIDKDGVVLVLGGAQGITAEMMVRFSQEYPCNYVLVGRSSDPRKEKEDRWTTTYSIAEIKKKLIQEGILKKPAQIEAKAKQLFKRNQVLRTIKSLEKNGAIVTYHSIDLRVEKRLEELIDSLYDQFGRIDGVIHGAGLLEDKLFQNKTIESFERVFTTKVTPLRIIAEKLREDVQFVVLFSSVASVYGNKGQTDYAAANSVLDEYAWELKERLQGKVISINWGPWKGAGMVSSSLEKEYERRGIGLIPLEEGIETFINEVKYGTDSQVLIMAE</sequence>
<dbReference type="SMART" id="SM00825">
    <property type="entry name" value="PKS_KS"/>
    <property type="match status" value="1"/>
</dbReference>
<keyword evidence="7" id="KW-1185">Reference proteome</keyword>
<dbReference type="SMART" id="SM00822">
    <property type="entry name" value="PKS_KR"/>
    <property type="match status" value="1"/>
</dbReference>
<gene>
    <name evidence="6" type="ORF">ACFSTE_13075</name>
</gene>
<evidence type="ECO:0000259" key="4">
    <source>
        <dbReference type="PROSITE" id="PS50075"/>
    </source>
</evidence>
<dbReference type="Gene3D" id="1.10.1200.10">
    <property type="entry name" value="ACP-like"/>
    <property type="match status" value="2"/>
</dbReference>
<dbReference type="Pfam" id="PF00698">
    <property type="entry name" value="Acyl_transf_1"/>
    <property type="match status" value="1"/>
</dbReference>
<dbReference type="InterPro" id="IPR020841">
    <property type="entry name" value="PKS_Beta-ketoAc_synthase_dom"/>
</dbReference>
<dbReference type="Proteomes" id="UP001597459">
    <property type="component" value="Unassembled WGS sequence"/>
</dbReference>
<dbReference type="SUPFAM" id="SSF47336">
    <property type="entry name" value="ACP-like"/>
    <property type="match status" value="2"/>
</dbReference>
<dbReference type="InterPro" id="IPR001227">
    <property type="entry name" value="Ac_transferase_dom_sf"/>
</dbReference>
<feature type="domain" description="Carrier" evidence="4">
    <location>
        <begin position="1742"/>
        <end position="1828"/>
    </location>
</feature>
<dbReference type="SUPFAM" id="SSF53901">
    <property type="entry name" value="Thiolase-like"/>
    <property type="match status" value="1"/>
</dbReference>
<dbReference type="Gene3D" id="3.40.366.10">
    <property type="entry name" value="Malonyl-Coenzyme A Acyl Carrier Protein, domain 2"/>
    <property type="match status" value="1"/>
</dbReference>
<dbReference type="Pfam" id="PF00109">
    <property type="entry name" value="ketoacyl-synt"/>
    <property type="match status" value="1"/>
</dbReference>
<dbReference type="InterPro" id="IPR013968">
    <property type="entry name" value="PKS_KR"/>
</dbReference>
<organism evidence="6 7">
    <name type="scientific">Aquimarina hainanensis</name>
    <dbReference type="NCBI Taxonomy" id="1578017"/>
    <lineage>
        <taxon>Bacteria</taxon>
        <taxon>Pseudomonadati</taxon>
        <taxon>Bacteroidota</taxon>
        <taxon>Flavobacteriia</taxon>
        <taxon>Flavobacteriales</taxon>
        <taxon>Flavobacteriaceae</taxon>
        <taxon>Aquimarina</taxon>
    </lineage>
</organism>
<dbReference type="SUPFAM" id="SSF52151">
    <property type="entry name" value="FabD/lysophospholipase-like"/>
    <property type="match status" value="1"/>
</dbReference>
<keyword evidence="3" id="KW-0808">Transferase</keyword>
<dbReference type="CDD" id="cd00833">
    <property type="entry name" value="PKS"/>
    <property type="match status" value="1"/>
</dbReference>
<dbReference type="InterPro" id="IPR036736">
    <property type="entry name" value="ACP-like_sf"/>
</dbReference>
<dbReference type="InterPro" id="IPR009081">
    <property type="entry name" value="PP-bd_ACP"/>
</dbReference>
<feature type="domain" description="Carrier" evidence="4">
    <location>
        <begin position="1639"/>
        <end position="1725"/>
    </location>
</feature>
<dbReference type="PANTHER" id="PTHR43775">
    <property type="entry name" value="FATTY ACID SYNTHASE"/>
    <property type="match status" value="1"/>
</dbReference>
<dbReference type="InterPro" id="IPR016039">
    <property type="entry name" value="Thiolase-like"/>
</dbReference>
<dbReference type="EMBL" id="JBHULX010000022">
    <property type="protein sequence ID" value="MFD2591765.1"/>
    <property type="molecule type" value="Genomic_DNA"/>
</dbReference>
<dbReference type="PROSITE" id="PS50075">
    <property type="entry name" value="CARRIER"/>
    <property type="match status" value="2"/>
</dbReference>
<dbReference type="CDD" id="cd08953">
    <property type="entry name" value="KR_2_SDR_x"/>
    <property type="match status" value="1"/>
</dbReference>
<evidence type="ECO:0000256" key="2">
    <source>
        <dbReference type="ARBA" id="ARBA00022553"/>
    </source>
</evidence>
<dbReference type="PANTHER" id="PTHR43775:SF51">
    <property type="entry name" value="INACTIVE PHENOLPHTHIOCEROL SYNTHESIS POLYKETIDE SYNTHASE TYPE I PKS1-RELATED"/>
    <property type="match status" value="1"/>
</dbReference>
<dbReference type="PROSITE" id="PS52004">
    <property type="entry name" value="KS3_2"/>
    <property type="match status" value="1"/>
</dbReference>
<protein>
    <submittedName>
        <fullName evidence="6">SDR family NAD(P)-dependent oxidoreductase</fullName>
    </submittedName>
</protein>
<evidence type="ECO:0000313" key="6">
    <source>
        <dbReference type="EMBL" id="MFD2591765.1"/>
    </source>
</evidence>
<dbReference type="PROSITE" id="PS00606">
    <property type="entry name" value="KS3_1"/>
    <property type="match status" value="1"/>
</dbReference>
<dbReference type="SUPFAM" id="SSF55048">
    <property type="entry name" value="Probable ACP-binding domain of malonyl-CoA ACP transacylase"/>
    <property type="match status" value="1"/>
</dbReference>
<feature type="domain" description="Ketosynthase family 3 (KS3)" evidence="5">
    <location>
        <begin position="640"/>
        <end position="1079"/>
    </location>
</feature>
<dbReference type="InterPro" id="IPR014043">
    <property type="entry name" value="Acyl_transferase_dom"/>
</dbReference>
<dbReference type="InterPro" id="IPR014031">
    <property type="entry name" value="Ketoacyl_synth_C"/>
</dbReference>
<dbReference type="Gene3D" id="3.40.47.10">
    <property type="match status" value="1"/>
</dbReference>
<dbReference type="SUPFAM" id="SSF51412">
    <property type="entry name" value="Inosine monophosphate dehydrogenase (IMPDH)"/>
    <property type="match status" value="2"/>
</dbReference>
<dbReference type="Pfam" id="PF08659">
    <property type="entry name" value="KR"/>
    <property type="match status" value="1"/>
</dbReference>
<dbReference type="Gene3D" id="3.40.50.720">
    <property type="entry name" value="NAD(P)-binding Rossmann-like Domain"/>
    <property type="match status" value="1"/>
</dbReference>
<reference evidence="7" key="1">
    <citation type="journal article" date="2019" name="Int. J. Syst. Evol. Microbiol.">
        <title>The Global Catalogue of Microorganisms (GCM) 10K type strain sequencing project: providing services to taxonomists for standard genome sequencing and annotation.</title>
        <authorList>
            <consortium name="The Broad Institute Genomics Platform"/>
            <consortium name="The Broad Institute Genome Sequencing Center for Infectious Disease"/>
            <person name="Wu L."/>
            <person name="Ma J."/>
        </authorList>
    </citation>
    <scope>NUCLEOTIDE SEQUENCE [LARGE SCALE GENOMIC DNA]</scope>
    <source>
        <strain evidence="7">KCTC 42423</strain>
    </source>
</reference>
<dbReference type="InterPro" id="IPR014030">
    <property type="entry name" value="Ketoacyl_synth_N"/>
</dbReference>
<accession>A0ABW5NBG6</accession>
<evidence type="ECO:0000313" key="7">
    <source>
        <dbReference type="Proteomes" id="UP001597459"/>
    </source>
</evidence>
<evidence type="ECO:0000256" key="1">
    <source>
        <dbReference type="ARBA" id="ARBA00022450"/>
    </source>
</evidence>
<dbReference type="SMART" id="SM00827">
    <property type="entry name" value="PKS_AT"/>
    <property type="match status" value="1"/>
</dbReference>
<evidence type="ECO:0000256" key="3">
    <source>
        <dbReference type="ARBA" id="ARBA00022679"/>
    </source>
</evidence>
<evidence type="ECO:0000259" key="5">
    <source>
        <dbReference type="PROSITE" id="PS52004"/>
    </source>
</evidence>
<dbReference type="InterPro" id="IPR050091">
    <property type="entry name" value="PKS_NRPS_Biosynth_Enz"/>
</dbReference>
<dbReference type="InterPro" id="IPR013785">
    <property type="entry name" value="Aldolase_TIM"/>
</dbReference>
<dbReference type="RefSeq" id="WP_378298175.1">
    <property type="nucleotide sequence ID" value="NZ_JBHULX010000022.1"/>
</dbReference>
<name>A0ABW5NBG6_9FLAO</name>
<keyword evidence="1" id="KW-0596">Phosphopantetheine</keyword>